<feature type="region of interest" description="Disordered" evidence="1">
    <location>
        <begin position="1"/>
        <end position="33"/>
    </location>
</feature>
<dbReference type="Gene3D" id="3.20.20.190">
    <property type="entry name" value="Phosphatidylinositol (PI) phosphodiesterase"/>
    <property type="match status" value="1"/>
</dbReference>
<dbReference type="InParanoid" id="A0A1Y1UN81"/>
<dbReference type="GeneID" id="33559220"/>
<proteinExistence type="predicted"/>
<keyword evidence="4" id="KW-1185">Reference proteome</keyword>
<evidence type="ECO:0000256" key="1">
    <source>
        <dbReference type="SAM" id="MobiDB-lite"/>
    </source>
</evidence>
<dbReference type="Proteomes" id="UP000193218">
    <property type="component" value="Unassembled WGS sequence"/>
</dbReference>
<evidence type="ECO:0000313" key="3">
    <source>
        <dbReference type="EMBL" id="ORX38944.1"/>
    </source>
</evidence>
<dbReference type="RefSeq" id="XP_021872807.1">
    <property type="nucleotide sequence ID" value="XM_022017411.1"/>
</dbReference>
<dbReference type="PANTHER" id="PTHR43805:SF1">
    <property type="entry name" value="GP-PDE DOMAIN-CONTAINING PROTEIN"/>
    <property type="match status" value="1"/>
</dbReference>
<dbReference type="GO" id="GO:0006629">
    <property type="term" value="P:lipid metabolic process"/>
    <property type="evidence" value="ECO:0007669"/>
    <property type="project" value="InterPro"/>
</dbReference>
<dbReference type="PROSITE" id="PS51704">
    <property type="entry name" value="GP_PDE"/>
    <property type="match status" value="1"/>
</dbReference>
<name>A0A1Y1UN81_9TREE</name>
<dbReference type="SMR" id="A0A1Y1UN81"/>
<dbReference type="EMBL" id="NBSH01000003">
    <property type="protein sequence ID" value="ORX38944.1"/>
    <property type="molecule type" value="Genomic_DNA"/>
</dbReference>
<dbReference type="Pfam" id="PF03009">
    <property type="entry name" value="GDPD"/>
    <property type="match status" value="1"/>
</dbReference>
<protein>
    <submittedName>
        <fullName evidence="3">PLC-like phosphodiesterase</fullName>
    </submittedName>
</protein>
<gene>
    <name evidence="3" type="ORF">BD324DRAFT_641257</name>
</gene>
<comment type="caution">
    <text evidence="3">The sequence shown here is derived from an EMBL/GenBank/DDBJ whole genome shotgun (WGS) entry which is preliminary data.</text>
</comment>
<dbReference type="AlphaFoldDB" id="A0A1Y1UN81"/>
<sequence>MAINLPTPGLSPSTSVGPSPAFEIIQSPDDTDVEGFDFDLGPAAKEEKDHIPECWGHRGVSGAAENTRASFIEACKAGADGIETDIHITSDNELVMFHDPNLSRTTDGQGRIDSQPWHGVLEHVRTKQSPHQPIPRFTEVLDILMDHPGVKLNLDCKIENEPYKLFGLVKTVIESYPDWATKLAPRIILGLWHPKYIGPASQLLPYLPRYCISMSIPQVRQYFFQHCHGFSVYFEALASADGAAFRAECKAAGKWICSWTVNDKEEMRECVRWGIKSIISDKPALWREVKAEILADRAKALKPSLTTYVLPWSSKKKYWFDYEQKAREEFEYLEKEGGRFDDVIVPELSLRIAKPGDVMSGQGVLA</sequence>
<dbReference type="PANTHER" id="PTHR43805">
    <property type="entry name" value="GLYCEROPHOSPHORYL DIESTER PHOSPHODIESTERASE"/>
    <property type="match status" value="1"/>
</dbReference>
<feature type="domain" description="GP-PDE" evidence="2">
    <location>
        <begin position="52"/>
        <end position="290"/>
    </location>
</feature>
<dbReference type="STRING" id="4999.A0A1Y1UN81"/>
<dbReference type="InterPro" id="IPR017946">
    <property type="entry name" value="PLC-like_Pdiesterase_TIM-brl"/>
</dbReference>
<dbReference type="OrthoDB" id="1058301at2759"/>
<dbReference type="GO" id="GO:0008081">
    <property type="term" value="F:phosphoric diester hydrolase activity"/>
    <property type="evidence" value="ECO:0007669"/>
    <property type="project" value="InterPro"/>
</dbReference>
<reference evidence="3 4" key="1">
    <citation type="submission" date="2017-03" db="EMBL/GenBank/DDBJ databases">
        <title>Widespread Adenine N6-methylation of Active Genes in Fungi.</title>
        <authorList>
            <consortium name="DOE Joint Genome Institute"/>
            <person name="Mondo S.J."/>
            <person name="Dannebaum R.O."/>
            <person name="Kuo R.C."/>
            <person name="Louie K.B."/>
            <person name="Bewick A.J."/>
            <person name="Labutti K."/>
            <person name="Haridas S."/>
            <person name="Kuo A."/>
            <person name="Salamov A."/>
            <person name="Ahrendt S.R."/>
            <person name="Lau R."/>
            <person name="Bowen B.P."/>
            <person name="Lipzen A."/>
            <person name="Sullivan W."/>
            <person name="Andreopoulos W.B."/>
            <person name="Clum A."/>
            <person name="Lindquist E."/>
            <person name="Daum C."/>
            <person name="Northen T.R."/>
            <person name="Ramamoorthy G."/>
            <person name="Schmitz R.J."/>
            <person name="Gryganskyi A."/>
            <person name="Culley D."/>
            <person name="Magnuson J."/>
            <person name="James T.Y."/>
            <person name="O'Malley M.A."/>
            <person name="Stajich J.E."/>
            <person name="Spatafora J.W."/>
            <person name="Visel A."/>
            <person name="Grigoriev I.V."/>
        </authorList>
    </citation>
    <scope>NUCLEOTIDE SEQUENCE [LARGE SCALE GENOMIC DNA]</scope>
    <source>
        <strain evidence="3 4">NRRL Y-17943</strain>
    </source>
</reference>
<dbReference type="CDD" id="cd08570">
    <property type="entry name" value="GDPD_YPL206cp_fungi"/>
    <property type="match status" value="1"/>
</dbReference>
<dbReference type="SUPFAM" id="SSF51695">
    <property type="entry name" value="PLC-like phosphodiesterases"/>
    <property type="match status" value="1"/>
</dbReference>
<dbReference type="InterPro" id="IPR030395">
    <property type="entry name" value="GP_PDE_dom"/>
</dbReference>
<evidence type="ECO:0000259" key="2">
    <source>
        <dbReference type="PROSITE" id="PS51704"/>
    </source>
</evidence>
<dbReference type="FunCoup" id="A0A1Y1UN81">
    <property type="interactions" value="74"/>
</dbReference>
<accession>A0A1Y1UN81</accession>
<evidence type="ECO:0000313" key="4">
    <source>
        <dbReference type="Proteomes" id="UP000193218"/>
    </source>
</evidence>
<organism evidence="3 4">
    <name type="scientific">Kockovaella imperatae</name>
    <dbReference type="NCBI Taxonomy" id="4999"/>
    <lineage>
        <taxon>Eukaryota</taxon>
        <taxon>Fungi</taxon>
        <taxon>Dikarya</taxon>
        <taxon>Basidiomycota</taxon>
        <taxon>Agaricomycotina</taxon>
        <taxon>Tremellomycetes</taxon>
        <taxon>Tremellales</taxon>
        <taxon>Cuniculitremaceae</taxon>
        <taxon>Kockovaella</taxon>
    </lineage>
</organism>